<comment type="caution">
    <text evidence="1">The sequence shown here is derived from an EMBL/GenBank/DDBJ whole genome shotgun (WGS) entry which is preliminary data.</text>
</comment>
<evidence type="ECO:0000313" key="1">
    <source>
        <dbReference type="EMBL" id="NJC41698.1"/>
    </source>
</evidence>
<protein>
    <submittedName>
        <fullName evidence="1">Uncharacterized protein</fullName>
    </submittedName>
</protein>
<dbReference type="Proteomes" id="UP000587415">
    <property type="component" value="Unassembled WGS sequence"/>
</dbReference>
<keyword evidence="2" id="KW-1185">Reference proteome</keyword>
<organism evidence="1 2">
    <name type="scientific">Brevundimonas alba</name>
    <dbReference type="NCBI Taxonomy" id="74314"/>
    <lineage>
        <taxon>Bacteria</taxon>
        <taxon>Pseudomonadati</taxon>
        <taxon>Pseudomonadota</taxon>
        <taxon>Alphaproteobacteria</taxon>
        <taxon>Caulobacterales</taxon>
        <taxon>Caulobacteraceae</taxon>
        <taxon>Brevundimonas</taxon>
    </lineage>
</organism>
<dbReference type="AlphaFoldDB" id="A0A7X5YL28"/>
<proteinExistence type="predicted"/>
<dbReference type="RefSeq" id="WP_168047011.1">
    <property type="nucleotide sequence ID" value="NZ_JAATJM010000001.1"/>
</dbReference>
<dbReference type="EMBL" id="JAATJM010000001">
    <property type="protein sequence ID" value="NJC41698.1"/>
    <property type="molecule type" value="Genomic_DNA"/>
</dbReference>
<gene>
    <name evidence="1" type="ORF">GGQ87_001956</name>
</gene>
<evidence type="ECO:0000313" key="2">
    <source>
        <dbReference type="Proteomes" id="UP000587415"/>
    </source>
</evidence>
<accession>A0A7X5YL28</accession>
<sequence length="108" mass="12365">MTRKRILSLEEELAQIDREIERLETKARPLLAKLDPIQAALLELRKSRQAKEAGSAGGRAKRKPKYDYERVFKTYDEWGGRGALTETAKLHGIPIRTLSYALDRRSKA</sequence>
<name>A0A7X5YL28_9CAUL</name>
<reference evidence="1 2" key="1">
    <citation type="submission" date="2020-03" db="EMBL/GenBank/DDBJ databases">
        <title>Genomic Encyclopedia of Type Strains, Phase IV (KMG-IV): sequencing the most valuable type-strain genomes for metagenomic binning, comparative biology and taxonomic classification.</title>
        <authorList>
            <person name="Goeker M."/>
        </authorList>
    </citation>
    <scope>NUCLEOTIDE SEQUENCE [LARGE SCALE GENOMIC DNA]</scope>
    <source>
        <strain evidence="1 2">DSM 4736</strain>
    </source>
</reference>